<evidence type="ECO:0000313" key="2">
    <source>
        <dbReference type="EMBL" id="TNC42311.1"/>
    </source>
</evidence>
<comment type="caution">
    <text evidence="3">The sequence shown here is derived from an EMBL/GenBank/DDBJ whole genome shotgun (WGS) entry which is preliminary data.</text>
</comment>
<dbReference type="PANTHER" id="PTHR37946">
    <property type="entry name" value="SLL1969 PROTEIN"/>
    <property type="match status" value="1"/>
</dbReference>
<dbReference type="Pfam" id="PF07819">
    <property type="entry name" value="PGAP1"/>
    <property type="match status" value="1"/>
</dbReference>
<dbReference type="InterPro" id="IPR029058">
    <property type="entry name" value="AB_hydrolase_fold"/>
</dbReference>
<dbReference type="EMBL" id="VDFR01000097">
    <property type="protein sequence ID" value="TNC42311.1"/>
    <property type="molecule type" value="Genomic_DNA"/>
</dbReference>
<organism evidence="3 4">
    <name type="scientific">Mumia zhuanghuii</name>
    <dbReference type="NCBI Taxonomy" id="2585211"/>
    <lineage>
        <taxon>Bacteria</taxon>
        <taxon>Bacillati</taxon>
        <taxon>Actinomycetota</taxon>
        <taxon>Actinomycetes</taxon>
        <taxon>Propionibacteriales</taxon>
        <taxon>Nocardioidaceae</taxon>
        <taxon>Mumia</taxon>
    </lineage>
</organism>
<dbReference type="PANTHER" id="PTHR37946:SF1">
    <property type="entry name" value="SLL1969 PROTEIN"/>
    <property type="match status" value="1"/>
</dbReference>
<dbReference type="OrthoDB" id="8871309at2"/>
<dbReference type="EMBL" id="VDFR01000052">
    <property type="protein sequence ID" value="TNC46748.1"/>
    <property type="molecule type" value="Genomic_DNA"/>
</dbReference>
<evidence type="ECO:0000313" key="3">
    <source>
        <dbReference type="EMBL" id="TNC46748.1"/>
    </source>
</evidence>
<dbReference type="GO" id="GO:0016788">
    <property type="term" value="F:hydrolase activity, acting on ester bonds"/>
    <property type="evidence" value="ECO:0007669"/>
    <property type="project" value="InterPro"/>
</dbReference>
<evidence type="ECO:0000313" key="4">
    <source>
        <dbReference type="Proteomes" id="UP000306740"/>
    </source>
</evidence>
<feature type="domain" description="GPI inositol-deacylase PGAP1-like alpha/beta" evidence="1">
    <location>
        <begin position="214"/>
        <end position="267"/>
    </location>
</feature>
<evidence type="ECO:0000259" key="1">
    <source>
        <dbReference type="Pfam" id="PF07819"/>
    </source>
</evidence>
<gene>
    <name evidence="3" type="ORF">FHE65_11870</name>
    <name evidence="2" type="ORF">FHE65_21450</name>
</gene>
<protein>
    <submittedName>
        <fullName evidence="3">Alpha/beta hydrolase</fullName>
    </submittedName>
</protein>
<dbReference type="SUPFAM" id="SSF53474">
    <property type="entry name" value="alpha/beta-Hydrolases"/>
    <property type="match status" value="1"/>
</dbReference>
<name>A0A5C4MSH5_9ACTN</name>
<proteinExistence type="predicted"/>
<reference evidence="3 4" key="1">
    <citation type="submission" date="2019-05" db="EMBL/GenBank/DDBJ databases">
        <title>Mumia sp. nov., isolated from the intestinal contents of plateau pika (Ochotona curzoniae) in the Qinghai-Tibet plateau of China.</title>
        <authorList>
            <person name="Tian Z."/>
        </authorList>
    </citation>
    <scope>NUCLEOTIDE SEQUENCE [LARGE SCALE GENOMIC DNA]</scope>
    <source>
        <strain evidence="4">527</strain>
        <strain evidence="3">Z527</strain>
    </source>
</reference>
<accession>A0A5C4MSH5</accession>
<sequence>MNMQSAPPRSAHTAALALSYADEVVVPCVRDVHRAVSRRVFGAVVGGRGPRLVHDAVAALAYTGVSQGLRGASAGLRRLADRGLGAPVESTPRTRLMRSAVNGLVGDRLASREDPYALPLSVRAGGADVTPEPHGFALAYPDATSEVVVLVHGLGENDESWDLRAGRGRTTYEDALRARAGATAVRLRYNTGRHVSDNGAELSDLLTKLVDGWPVPVARLHLVGHSMGGLVVRAATSYGVARRASWTSQVATVVCLGTPHLGAPLERAVQVGSRVLGLVPETLPFATVLGARSVGIVDLRHGYVSSDEWHGRDLTAQWGDGRIATAPLAHATYHFVAATTDLLVPGRSSAGRPGVGDPIVAHSQDTRVAGGHLGLLNHPRVGELLVAWVTGRPAALPSSAAPTSPSTPVKDPS</sequence>
<dbReference type="Gene3D" id="3.40.50.1820">
    <property type="entry name" value="alpha/beta hydrolase"/>
    <property type="match status" value="1"/>
</dbReference>
<dbReference type="AlphaFoldDB" id="A0A5C4MSH5"/>
<dbReference type="Proteomes" id="UP000306740">
    <property type="component" value="Unassembled WGS sequence"/>
</dbReference>
<keyword evidence="3" id="KW-0378">Hydrolase</keyword>
<dbReference type="InterPro" id="IPR012908">
    <property type="entry name" value="PGAP1-ab_dom-like"/>
</dbReference>